<name>A0ABQ9B0C4_9ROSI</name>
<reference evidence="1" key="2">
    <citation type="journal article" date="2023" name="Int. J. Mol. Sci.">
        <title>De Novo Assembly and Annotation of 11 Diverse Shrub Willow (Salix) Genomes Reveals Novel Gene Organization in Sex-Linked Regions.</title>
        <authorList>
            <person name="Hyden B."/>
            <person name="Feng K."/>
            <person name="Yates T.B."/>
            <person name="Jawdy S."/>
            <person name="Cereghino C."/>
            <person name="Smart L.B."/>
            <person name="Muchero W."/>
        </authorList>
    </citation>
    <scope>NUCLEOTIDE SEQUENCE</scope>
    <source>
        <tissue evidence="1">Shoot tip</tissue>
    </source>
</reference>
<accession>A0ABQ9B0C4</accession>
<gene>
    <name evidence="1" type="ORF">OIU77_003613</name>
</gene>
<organism evidence="1 2">
    <name type="scientific">Salix suchowensis</name>
    <dbReference type="NCBI Taxonomy" id="1278906"/>
    <lineage>
        <taxon>Eukaryota</taxon>
        <taxon>Viridiplantae</taxon>
        <taxon>Streptophyta</taxon>
        <taxon>Embryophyta</taxon>
        <taxon>Tracheophyta</taxon>
        <taxon>Spermatophyta</taxon>
        <taxon>Magnoliopsida</taxon>
        <taxon>eudicotyledons</taxon>
        <taxon>Gunneridae</taxon>
        <taxon>Pentapetalae</taxon>
        <taxon>rosids</taxon>
        <taxon>fabids</taxon>
        <taxon>Malpighiales</taxon>
        <taxon>Salicaceae</taxon>
        <taxon>Saliceae</taxon>
        <taxon>Salix</taxon>
    </lineage>
</organism>
<sequence>MKVLTSSSKIQGCLVILLTKWWECHKQKYFRVFPSNTKFSVMVLLNLKESIWS</sequence>
<protein>
    <submittedName>
        <fullName evidence="1">Uncharacterized protein</fullName>
    </submittedName>
</protein>
<proteinExistence type="predicted"/>
<dbReference type="EMBL" id="JAPFFI010000014">
    <property type="protein sequence ID" value="KAJ6367288.1"/>
    <property type="molecule type" value="Genomic_DNA"/>
</dbReference>
<evidence type="ECO:0000313" key="1">
    <source>
        <dbReference type="EMBL" id="KAJ6367288.1"/>
    </source>
</evidence>
<dbReference type="Proteomes" id="UP001141253">
    <property type="component" value="Chromosome 7"/>
</dbReference>
<keyword evidence="2" id="KW-1185">Reference proteome</keyword>
<reference evidence="1" key="1">
    <citation type="submission" date="2022-10" db="EMBL/GenBank/DDBJ databases">
        <authorList>
            <person name="Hyden B.L."/>
            <person name="Feng K."/>
            <person name="Yates T."/>
            <person name="Jawdy S."/>
            <person name="Smart L.B."/>
            <person name="Muchero W."/>
        </authorList>
    </citation>
    <scope>NUCLEOTIDE SEQUENCE</scope>
    <source>
        <tissue evidence="1">Shoot tip</tissue>
    </source>
</reference>
<evidence type="ECO:0000313" key="2">
    <source>
        <dbReference type="Proteomes" id="UP001141253"/>
    </source>
</evidence>
<feature type="non-terminal residue" evidence="1">
    <location>
        <position position="53"/>
    </location>
</feature>
<comment type="caution">
    <text evidence="1">The sequence shown here is derived from an EMBL/GenBank/DDBJ whole genome shotgun (WGS) entry which is preliminary data.</text>
</comment>